<feature type="transmembrane region" description="Helical" evidence="15">
    <location>
        <begin position="695"/>
        <end position="718"/>
    </location>
</feature>
<feature type="compositionally biased region" description="Gly residues" evidence="14">
    <location>
        <begin position="1149"/>
        <end position="1161"/>
    </location>
</feature>
<dbReference type="PROSITE" id="PS50221">
    <property type="entry name" value="GAIN_B"/>
    <property type="match status" value="1"/>
</dbReference>
<evidence type="ECO:0000256" key="14">
    <source>
        <dbReference type="SAM" id="MobiDB-lite"/>
    </source>
</evidence>
<dbReference type="Ensembl" id="ENSCCRT00020036538.1">
    <property type="protein sequence ID" value="ENSCCRP00020033420.1"/>
    <property type="gene ID" value="ENSCCRG00020015066.1"/>
</dbReference>
<feature type="region of interest" description="Disordered" evidence="14">
    <location>
        <begin position="1071"/>
        <end position="1090"/>
    </location>
</feature>
<dbReference type="SMART" id="SM00082">
    <property type="entry name" value="LRRCT"/>
    <property type="match status" value="1"/>
</dbReference>
<feature type="transmembrane region" description="Helical" evidence="15">
    <location>
        <begin position="784"/>
        <end position="807"/>
    </location>
</feature>
<feature type="transmembrane region" description="Helical" evidence="15">
    <location>
        <begin position="744"/>
        <end position="764"/>
    </location>
</feature>
<dbReference type="SUPFAM" id="SSF48726">
    <property type="entry name" value="Immunoglobulin"/>
    <property type="match status" value="1"/>
</dbReference>
<dbReference type="InterPro" id="IPR003591">
    <property type="entry name" value="Leu-rich_rpt_typical-subtyp"/>
</dbReference>
<keyword evidence="5" id="KW-0732">Signal</keyword>
<feature type="domain" description="G-protein coupled receptors family 2 profile 1" evidence="17">
    <location>
        <begin position="256"/>
        <end position="351"/>
    </location>
</feature>
<dbReference type="InterPro" id="IPR007110">
    <property type="entry name" value="Ig-like_dom"/>
</dbReference>
<dbReference type="SMART" id="SM00409">
    <property type="entry name" value="IG"/>
    <property type="match status" value="1"/>
</dbReference>
<feature type="domain" description="G-protein coupled receptors family 2 profile 2" evidence="18">
    <location>
        <begin position="627"/>
        <end position="811"/>
    </location>
</feature>
<evidence type="ECO:0000256" key="9">
    <source>
        <dbReference type="ARBA" id="ARBA00023136"/>
    </source>
</evidence>
<feature type="compositionally biased region" description="Low complexity" evidence="14">
    <location>
        <begin position="1104"/>
        <end position="1117"/>
    </location>
</feature>
<dbReference type="InterPro" id="IPR003599">
    <property type="entry name" value="Ig_sub"/>
</dbReference>
<dbReference type="InterPro" id="IPR051963">
    <property type="entry name" value="Adhesion_GPCR_A"/>
</dbReference>
<name>A0A8C2DYE0_CYPCA</name>
<evidence type="ECO:0000256" key="13">
    <source>
        <dbReference type="ARBA" id="ARBA00023319"/>
    </source>
</evidence>
<keyword evidence="13" id="KW-0393">Immunoglobulin domain</keyword>
<dbReference type="Pfam" id="PF00002">
    <property type="entry name" value="7tm_2"/>
    <property type="match status" value="1"/>
</dbReference>
<comment type="subcellular location">
    <subcellularLocation>
        <location evidence="1">Cell membrane</location>
        <topology evidence="1">Multi-pass membrane protein</topology>
    </subcellularLocation>
</comment>
<dbReference type="InterPro" id="IPR000483">
    <property type="entry name" value="Cys-rich_flank_reg_C"/>
</dbReference>
<evidence type="ECO:0000256" key="4">
    <source>
        <dbReference type="ARBA" id="ARBA00022692"/>
    </source>
</evidence>
<feature type="compositionally biased region" description="Low complexity" evidence="14">
    <location>
        <begin position="1134"/>
        <end position="1148"/>
    </location>
</feature>
<evidence type="ECO:0000259" key="19">
    <source>
        <dbReference type="PROSITE" id="PS50835"/>
    </source>
</evidence>
<dbReference type="AlphaFoldDB" id="A0A8C2DYE0"/>
<dbReference type="Pfam" id="PF13855">
    <property type="entry name" value="LRR_8"/>
    <property type="match status" value="1"/>
</dbReference>
<dbReference type="PANTHER" id="PTHR45930">
    <property type="entry name" value="G-PROTEIN COUPLED RECEPTOR 124-LIKE PROTEIN"/>
    <property type="match status" value="1"/>
</dbReference>
<evidence type="ECO:0000259" key="17">
    <source>
        <dbReference type="PROSITE" id="PS50227"/>
    </source>
</evidence>
<evidence type="ECO:0000256" key="6">
    <source>
        <dbReference type="ARBA" id="ARBA00022737"/>
    </source>
</evidence>
<dbReference type="Proteomes" id="UP000694701">
    <property type="component" value="Unplaced"/>
</dbReference>
<keyword evidence="4 15" id="KW-0812">Transmembrane</keyword>
<dbReference type="PROSITE" id="PS50227">
    <property type="entry name" value="G_PROTEIN_RECEP_F2_3"/>
    <property type="match status" value="1"/>
</dbReference>
<evidence type="ECO:0000313" key="20">
    <source>
        <dbReference type="Ensembl" id="ENSCCRP00020033420.1"/>
    </source>
</evidence>
<feature type="transmembrane region" description="Helical" evidence="15">
    <location>
        <begin position="629"/>
        <end position="650"/>
    </location>
</feature>
<feature type="region of interest" description="Disordered" evidence="14">
    <location>
        <begin position="1100"/>
        <end position="1174"/>
    </location>
</feature>
<sequence>MELHQVPSPESFPNRTVSLILSNNKIQELLNGSFIGLSSLERLDIKNNIITHIEPGAFYGLFALKRLDLSKNLIGCLHVDVFKGLTNLVKLNLSENKFSSLSQGIFDSLGSLKILEFDSPYLLCDCNLQWLVVWIREKAIGVKETRCSFPRSLQGQQITSLRPETLTCDAPLELPSFQMTPSQHQIVFQGDSLPFQCMASFVDEDMQVLWYQDGKMVEPDVTQGIYIEKSMVQNCSLIASALTISNIQPGFTGNWECRVRTSRGNNTRTVHIVVLESSAKYCLPDRVANNKGDYRWPRTLAGITAYLPCKRQVSGAGIYSGSSAEDRRAWRRCGRSGQWAEDDYSRCEYMKDVTRVLYIINQMPLNLTNAVQTAQQLLAYTAEAPNFSDKVDVIFVAEMIEKIGKFAEKYKELGDVMVDISSNLMLADERVLWMAQREARACSRIVECLQRIALLRISNGALAYSTNVIASPRLQNTIVEASLQLPPSLFSSLGSSGQADDAVYKLHLLAFRNGKLFPPTGNSTLLSDGSKRRSVVTPVILTKIGKNTLNSPVNVTLRRFLHGSDAVPSFWNFSLLGGQGGWQSDGCRILHQDDNFTTMSCHSLNNYALLMDLNRTGNDAYCFEPLHPVIYATAIILVLCLLSVIVSYIYHHKSVRVSKKCWHMLVNLCSHMLLTCAVFVGGINQTHSASVCQAVGIVLHYSTLATALWSGVTARNIYKQVTRKAKRYEELDEPPPPPRPMLRFYLIGGGIPIIVCGITAAANIKNYGSQANAPYCWMAWEPSLGAFYGPAAFIVFVDCMYFLSILVQLRRHPERRFELKELSEEQQHLSVAEATEITPAHLESSSAAQPVPMSALENEHTFVAQLIGVAGSLVLYVALWVFGALAVSQEHPADLVFACLFGTAALALGAFLVAHHCVNRQDMRHHWSRACCLVRRNYAVQIDSLLLPVAGAGGSVLTARGNGETAKCPASSAESSCTNKSAPSVRNSTQGCKLTNLQVEAAQCKAMHIAPVEVQYRPNSVNNNNLSGTGITNINGHSGRHHKNRARAHRASRLTVLREYSYDVPTSVEGSVQSVPHKRHHHHESLQARNSRRAAYLAYRERQQSQLQQDSSDASTSVPRRSRHLAKGGGVRPNNSFGHGLSNSLGNGVSNGGLVGGGDGSGTDVNSQTRDCPKQPLTVELEVQPKSYGLNLACQNGPAKDAERLQNLSPLNVESSGNIKTGLWNHETTV</sequence>
<dbReference type="InterPro" id="IPR046338">
    <property type="entry name" value="GAIN_dom_sf"/>
</dbReference>
<evidence type="ECO:0000256" key="12">
    <source>
        <dbReference type="ARBA" id="ARBA00023224"/>
    </source>
</evidence>
<keyword evidence="3" id="KW-0433">Leucine-rich repeat</keyword>
<keyword evidence="6" id="KW-0677">Repeat</keyword>
<dbReference type="PROSITE" id="PS50261">
    <property type="entry name" value="G_PROTEIN_RECEP_F2_4"/>
    <property type="match status" value="1"/>
</dbReference>
<accession>A0A8C2DYE0</accession>
<dbReference type="CDD" id="cd00096">
    <property type="entry name" value="Ig"/>
    <property type="match status" value="1"/>
</dbReference>
<dbReference type="InterPro" id="IPR036445">
    <property type="entry name" value="GPCR_2_extracell_dom_sf"/>
</dbReference>
<dbReference type="PROSITE" id="PS51450">
    <property type="entry name" value="LRR"/>
    <property type="match status" value="1"/>
</dbReference>
<dbReference type="PANTHER" id="PTHR45930:SF2">
    <property type="entry name" value="ADHESION G PROTEIN-COUPLED RECEPTOR A3"/>
    <property type="match status" value="1"/>
</dbReference>
<dbReference type="GO" id="GO:0009897">
    <property type="term" value="C:external side of plasma membrane"/>
    <property type="evidence" value="ECO:0007669"/>
    <property type="project" value="TreeGrafter"/>
</dbReference>
<dbReference type="InterPro" id="IPR001611">
    <property type="entry name" value="Leu-rich_rpt"/>
</dbReference>
<dbReference type="InterPro" id="IPR057244">
    <property type="entry name" value="GAIN_B"/>
</dbReference>
<reference evidence="20" key="1">
    <citation type="submission" date="2025-08" db="UniProtKB">
        <authorList>
            <consortium name="Ensembl"/>
        </authorList>
    </citation>
    <scope>IDENTIFICATION</scope>
</reference>
<dbReference type="Gene3D" id="4.10.1240.10">
    <property type="entry name" value="GPCR, family 2, extracellular hormone receptor domain"/>
    <property type="match status" value="1"/>
</dbReference>
<keyword evidence="9 15" id="KW-0472">Membrane</keyword>
<keyword evidence="10" id="KW-1015">Disulfide bond</keyword>
<dbReference type="Gene3D" id="2.60.220.50">
    <property type="match status" value="1"/>
</dbReference>
<evidence type="ECO:0000256" key="7">
    <source>
        <dbReference type="ARBA" id="ARBA00022989"/>
    </source>
</evidence>
<keyword evidence="8" id="KW-0297">G-protein coupled receptor</keyword>
<dbReference type="InterPro" id="IPR000832">
    <property type="entry name" value="GPCR_2_secretin-like"/>
</dbReference>
<evidence type="ECO:0000256" key="2">
    <source>
        <dbReference type="ARBA" id="ARBA00007343"/>
    </source>
</evidence>
<feature type="transmembrane region" description="Helical" evidence="15">
    <location>
        <begin position="895"/>
        <end position="914"/>
    </location>
</feature>
<keyword evidence="11" id="KW-0675">Receptor</keyword>
<dbReference type="InterPro" id="IPR036179">
    <property type="entry name" value="Ig-like_dom_sf"/>
</dbReference>
<dbReference type="SMART" id="SM00303">
    <property type="entry name" value="GPS"/>
    <property type="match status" value="1"/>
</dbReference>
<comment type="similarity">
    <text evidence="2">Belongs to the G-protein coupled receptor 2 family. Adhesion G-protein coupled receptor (ADGR) subfamily.</text>
</comment>
<evidence type="ECO:0000256" key="8">
    <source>
        <dbReference type="ARBA" id="ARBA00023040"/>
    </source>
</evidence>
<keyword evidence="7 15" id="KW-1133">Transmembrane helix</keyword>
<dbReference type="Pfam" id="PF07679">
    <property type="entry name" value="I-set"/>
    <property type="match status" value="1"/>
</dbReference>
<evidence type="ECO:0000256" key="11">
    <source>
        <dbReference type="ARBA" id="ARBA00023170"/>
    </source>
</evidence>
<dbReference type="PROSITE" id="PS50835">
    <property type="entry name" value="IG_LIKE"/>
    <property type="match status" value="1"/>
</dbReference>
<dbReference type="Gene3D" id="2.60.40.10">
    <property type="entry name" value="Immunoglobulins"/>
    <property type="match status" value="1"/>
</dbReference>
<protein>
    <submittedName>
        <fullName evidence="20">Adhesion G protein-coupled receptor A3</fullName>
    </submittedName>
</protein>
<evidence type="ECO:0000256" key="5">
    <source>
        <dbReference type="ARBA" id="ARBA00022729"/>
    </source>
</evidence>
<dbReference type="SMART" id="SM00369">
    <property type="entry name" value="LRR_TYP"/>
    <property type="match status" value="4"/>
</dbReference>
<keyword evidence="12" id="KW-0807">Transducer</keyword>
<feature type="domain" description="GAIN-B" evidence="16">
    <location>
        <begin position="453"/>
        <end position="617"/>
    </location>
</feature>
<evidence type="ECO:0000313" key="21">
    <source>
        <dbReference type="Proteomes" id="UP000694701"/>
    </source>
</evidence>
<dbReference type="InterPro" id="IPR000203">
    <property type="entry name" value="GPS"/>
</dbReference>
<proteinExistence type="inferred from homology"/>
<feature type="transmembrane region" description="Helical" evidence="15">
    <location>
        <begin position="662"/>
        <end position="683"/>
    </location>
</feature>
<evidence type="ECO:0000259" key="16">
    <source>
        <dbReference type="PROSITE" id="PS50221"/>
    </source>
</evidence>
<dbReference type="InterPro" id="IPR032675">
    <property type="entry name" value="LRR_dom_sf"/>
</dbReference>
<dbReference type="Pfam" id="PF26588">
    <property type="entry name" value="GAIN_ADGRA3"/>
    <property type="match status" value="1"/>
</dbReference>
<dbReference type="Pfam" id="PF01825">
    <property type="entry name" value="GPS"/>
    <property type="match status" value="1"/>
</dbReference>
<dbReference type="SUPFAM" id="SSF111418">
    <property type="entry name" value="Hormone receptor domain"/>
    <property type="match status" value="1"/>
</dbReference>
<evidence type="ECO:0000259" key="18">
    <source>
        <dbReference type="PROSITE" id="PS50261"/>
    </source>
</evidence>
<dbReference type="InterPro" id="IPR058808">
    <property type="entry name" value="GAIN_ADGRA2/3"/>
</dbReference>
<organism evidence="20 21">
    <name type="scientific">Cyprinus carpio</name>
    <name type="common">Common carp</name>
    <dbReference type="NCBI Taxonomy" id="7962"/>
    <lineage>
        <taxon>Eukaryota</taxon>
        <taxon>Metazoa</taxon>
        <taxon>Chordata</taxon>
        <taxon>Craniata</taxon>
        <taxon>Vertebrata</taxon>
        <taxon>Euteleostomi</taxon>
        <taxon>Actinopterygii</taxon>
        <taxon>Neopterygii</taxon>
        <taxon>Teleostei</taxon>
        <taxon>Ostariophysi</taxon>
        <taxon>Cypriniformes</taxon>
        <taxon>Cyprinidae</taxon>
        <taxon>Cyprininae</taxon>
        <taxon>Cyprinus</taxon>
    </lineage>
</organism>
<dbReference type="Gene3D" id="3.80.10.10">
    <property type="entry name" value="Ribonuclease Inhibitor"/>
    <property type="match status" value="1"/>
</dbReference>
<dbReference type="SUPFAM" id="SSF52058">
    <property type="entry name" value="L domain-like"/>
    <property type="match status" value="1"/>
</dbReference>
<dbReference type="Gene3D" id="1.20.1070.10">
    <property type="entry name" value="Rhodopsin 7-helix transmembrane proteins"/>
    <property type="match status" value="1"/>
</dbReference>
<evidence type="ECO:0000256" key="1">
    <source>
        <dbReference type="ARBA" id="ARBA00004651"/>
    </source>
</evidence>
<dbReference type="GO" id="GO:0016055">
    <property type="term" value="P:Wnt signaling pathway"/>
    <property type="evidence" value="ECO:0007669"/>
    <property type="project" value="UniProtKB-ARBA"/>
</dbReference>
<dbReference type="InterPro" id="IPR013098">
    <property type="entry name" value="Ig_I-set"/>
</dbReference>
<dbReference type="InterPro" id="IPR017981">
    <property type="entry name" value="GPCR_2-like_7TM"/>
</dbReference>
<feature type="transmembrane region" description="Helical" evidence="15">
    <location>
        <begin position="862"/>
        <end position="883"/>
    </location>
</feature>
<dbReference type="InterPro" id="IPR013783">
    <property type="entry name" value="Ig-like_fold"/>
</dbReference>
<feature type="domain" description="Ig-like" evidence="19">
    <location>
        <begin position="175"/>
        <end position="273"/>
    </location>
</feature>
<dbReference type="GO" id="GO:0004930">
    <property type="term" value="F:G protein-coupled receptor activity"/>
    <property type="evidence" value="ECO:0007669"/>
    <property type="project" value="UniProtKB-KW"/>
</dbReference>
<evidence type="ECO:0000256" key="10">
    <source>
        <dbReference type="ARBA" id="ARBA00023157"/>
    </source>
</evidence>
<evidence type="ECO:0000256" key="3">
    <source>
        <dbReference type="ARBA" id="ARBA00022614"/>
    </source>
</evidence>
<dbReference type="InterPro" id="IPR001879">
    <property type="entry name" value="GPCR_2_extracellular_dom"/>
</dbReference>
<dbReference type="FunFam" id="3.80.10.10:FF:000287">
    <property type="entry name" value="adhesion G protein-coupled receptor A3"/>
    <property type="match status" value="1"/>
</dbReference>
<evidence type="ECO:0000256" key="15">
    <source>
        <dbReference type="SAM" id="Phobius"/>
    </source>
</evidence>